<accession>A0ABY8KYR7</accession>
<dbReference type="RefSeq" id="WP_279650032.1">
    <property type="nucleotide sequence ID" value="NZ_CP122539.1"/>
</dbReference>
<protein>
    <submittedName>
        <fullName evidence="3">DUF4157 domain-containing protein</fullName>
    </submittedName>
</protein>
<evidence type="ECO:0000313" key="4">
    <source>
        <dbReference type="Proteomes" id="UP001232001"/>
    </source>
</evidence>
<dbReference type="InterPro" id="IPR025295">
    <property type="entry name" value="eCIS_core_dom"/>
</dbReference>
<gene>
    <name evidence="3" type="ORF">P8625_08455</name>
</gene>
<feature type="compositionally biased region" description="Basic and acidic residues" evidence="1">
    <location>
        <begin position="141"/>
        <end position="152"/>
    </location>
</feature>
<name>A0ABY8KYR7_9FLAO</name>
<dbReference type="Gene3D" id="3.40.390.10">
    <property type="entry name" value="Collagenase (Catalytic Domain)"/>
    <property type="match status" value="1"/>
</dbReference>
<feature type="region of interest" description="Disordered" evidence="1">
    <location>
        <begin position="1"/>
        <end position="25"/>
    </location>
</feature>
<dbReference type="SUPFAM" id="SSF55486">
    <property type="entry name" value="Metalloproteases ('zincins'), catalytic domain"/>
    <property type="match status" value="1"/>
</dbReference>
<evidence type="ECO:0000256" key="1">
    <source>
        <dbReference type="SAM" id="MobiDB-lite"/>
    </source>
</evidence>
<dbReference type="CDD" id="cd22249">
    <property type="entry name" value="UDM1_RNF168_RNF169-like"/>
    <property type="match status" value="1"/>
</dbReference>
<proteinExistence type="predicted"/>
<feature type="region of interest" description="Disordered" evidence="1">
    <location>
        <begin position="54"/>
        <end position="193"/>
    </location>
</feature>
<organism evidence="3 4">
    <name type="scientific">Tenacibaculum tangerinum</name>
    <dbReference type="NCBI Taxonomy" id="3038772"/>
    <lineage>
        <taxon>Bacteria</taxon>
        <taxon>Pseudomonadati</taxon>
        <taxon>Bacteroidota</taxon>
        <taxon>Flavobacteriia</taxon>
        <taxon>Flavobacteriales</taxon>
        <taxon>Flavobacteriaceae</taxon>
        <taxon>Tenacibaculum</taxon>
    </lineage>
</organism>
<feature type="compositionally biased region" description="Acidic residues" evidence="1">
    <location>
        <begin position="114"/>
        <end position="135"/>
    </location>
</feature>
<dbReference type="Pfam" id="PF13699">
    <property type="entry name" value="eCIS_core"/>
    <property type="match status" value="1"/>
</dbReference>
<feature type="domain" description="eCIS core" evidence="2">
    <location>
        <begin position="187"/>
        <end position="262"/>
    </location>
</feature>
<sequence length="440" mass="48749">MFKRDRKPIRGHTSESDQQKTPFIQRKLAFGSKGDPYEVEADTMANKVVGNGAEATSVQKKEGEEEIQQKPLAAEVTPLVQKMEATEEEQPVQKMEEEEAVQSKEEEESIQKQEEEEAVQSKEDEEVQMMEEEEAVQSKCADCKKEEQVQKQEEEEAVQSKSENTSSTTNTPSFESRLRGGSGGQKMDAQTQGEMESGFGADFSHVNIHNDSEAAQMSKDIGAQAFTHGNDIYFNEGKYNPNSKGGKHLLAHELTHTIQQKGMVQKKIQPYGGCTSTKDATINADHSLALTWLNGAIANLASYNGTTPSKVKTALSTHFGGVSNVGFAAWIKTNLIYLRVVAWMAGYQCETTGNSSWACTSSSTLATTFWCVPFVDVRLCPGYFSSSQSDRVTTLIHEWVHKYGCNFDLGYEHESHYSGNGTLRQLLNADSFANFVRDAH</sequence>
<reference evidence="3 4" key="1">
    <citation type="submission" date="2023-04" db="EMBL/GenBank/DDBJ databases">
        <title>Tenacibaculum tangerinum sp. nov., isolated from sea tidal flat of South Korea.</title>
        <authorList>
            <person name="Lee S.H."/>
            <person name="Kim J.-J."/>
        </authorList>
    </citation>
    <scope>NUCLEOTIDE SEQUENCE [LARGE SCALE GENOMIC DNA]</scope>
    <source>
        <strain evidence="3 4">GRR-S3-23</strain>
    </source>
</reference>
<evidence type="ECO:0000259" key="2">
    <source>
        <dbReference type="Pfam" id="PF13699"/>
    </source>
</evidence>
<feature type="compositionally biased region" description="Acidic residues" evidence="1">
    <location>
        <begin position="86"/>
        <end position="100"/>
    </location>
</feature>
<dbReference type="EMBL" id="CP122539">
    <property type="protein sequence ID" value="WGH74151.1"/>
    <property type="molecule type" value="Genomic_DNA"/>
</dbReference>
<dbReference type="InterPro" id="IPR024079">
    <property type="entry name" value="MetalloPept_cat_dom_sf"/>
</dbReference>
<evidence type="ECO:0000313" key="3">
    <source>
        <dbReference type="EMBL" id="WGH74151.1"/>
    </source>
</evidence>
<feature type="compositionally biased region" description="Low complexity" evidence="1">
    <location>
        <begin position="159"/>
        <end position="175"/>
    </location>
</feature>
<keyword evidence="4" id="KW-1185">Reference proteome</keyword>
<feature type="compositionally biased region" description="Basic residues" evidence="1">
    <location>
        <begin position="1"/>
        <end position="10"/>
    </location>
</feature>
<dbReference type="Proteomes" id="UP001232001">
    <property type="component" value="Chromosome"/>
</dbReference>
<feature type="compositionally biased region" description="Basic and acidic residues" evidence="1">
    <location>
        <begin position="101"/>
        <end position="113"/>
    </location>
</feature>